<accession>A0AA42FIM8</accession>
<sequence>MLNTHFLYLLGHLRLLEEQHSVTSLRRSGIGLIGTSIHNQPYIHAVKCSAHHSELVSVCDIAPPLPSMSYFMYQKQQIEALVNNDDVDCIIMTAVCSDELLKFTINAAIAAGKDILLNNIPSFNEKELEELFIKAIRNDVLIDYSQALTFEDSFNQIKHVLHTQNKLETGLLRLSAHRVIEPENRLPFNILRGTITQKIELLLTLLPDFSFSTASIQFSHPFAKMEDGDVLIINLRHKGGLLISFELFFNTGNISDKLSLKQCNQSYEVENKVLFNPQRQQLNEKNTIFKQIDQFILKLHGGTKLTQPAHWARTNELTNEILKQLYDEGFI</sequence>
<reference evidence="2" key="2">
    <citation type="submission" date="2023-07" db="EMBL/GenBank/DDBJ databases">
        <authorList>
            <person name="Yang W."/>
            <person name="Chen J."/>
            <person name="Ji P."/>
            <person name="Hu F."/>
        </authorList>
    </citation>
    <scope>NUCLEOTIDE SEQUENCE</scope>
    <source>
        <strain evidence="2">CRE-138-0111</strain>
    </source>
</reference>
<evidence type="ECO:0000313" key="3">
    <source>
        <dbReference type="Proteomes" id="UP001156701"/>
    </source>
</evidence>
<reference evidence="2" key="3">
    <citation type="journal article" date="2024" name="Int. J. Antimicrob. Agents">
        <title>Identification of a novel Providencia species showing multi-drug-resistant in three patients with hospital-acquired infection.</title>
        <authorList>
            <person name="Yang W."/>
            <person name="Chen J."/>
            <person name="Yang F."/>
            <person name="Ji P."/>
            <person name="Shen S."/>
            <person name="Yin D."/>
            <person name="Hu F."/>
        </authorList>
    </citation>
    <scope>NUCLEOTIDE SEQUENCE</scope>
    <source>
        <strain evidence="2">CRE-138-0111</strain>
    </source>
</reference>
<evidence type="ECO:0000313" key="4">
    <source>
        <dbReference type="Proteomes" id="UP001176478"/>
    </source>
</evidence>
<dbReference type="AlphaFoldDB" id="A0AA42FIM8"/>
<gene>
    <name evidence="1" type="ORF">P7V44_13905</name>
    <name evidence="2" type="ORF">Q5E86_07555</name>
</gene>
<dbReference type="InterPro" id="IPR036291">
    <property type="entry name" value="NAD(P)-bd_dom_sf"/>
</dbReference>
<reference evidence="1" key="1">
    <citation type="submission" date="2023-03" db="EMBL/GenBank/DDBJ databases">
        <title>a new species belonging to Providencia genus.</title>
        <authorList>
            <person name="Yang W."/>
            <person name="Hu F."/>
            <person name="Shen S."/>
            <person name="Ding L."/>
            <person name="Yin D."/>
        </authorList>
    </citation>
    <scope>NUCLEOTIDE SEQUENCE</scope>
    <source>
        <strain evidence="1">CRE-3FA-0001</strain>
    </source>
</reference>
<evidence type="ECO:0000313" key="1">
    <source>
        <dbReference type="EMBL" id="MDG4697333.1"/>
    </source>
</evidence>
<proteinExistence type="predicted"/>
<evidence type="ECO:0000313" key="2">
    <source>
        <dbReference type="EMBL" id="MDO7856214.1"/>
    </source>
</evidence>
<comment type="caution">
    <text evidence="1">The sequence shown here is derived from an EMBL/GenBank/DDBJ whole genome shotgun (WGS) entry which is preliminary data.</text>
</comment>
<name>A0AA42FIM8_9GAMM</name>
<dbReference type="Proteomes" id="UP001176478">
    <property type="component" value="Unassembled WGS sequence"/>
</dbReference>
<dbReference type="EMBL" id="JAUQTG010000003">
    <property type="protein sequence ID" value="MDO7856214.1"/>
    <property type="molecule type" value="Genomic_DNA"/>
</dbReference>
<organism evidence="1 3">
    <name type="scientific">Providencia huashanensis</name>
    <dbReference type="NCBI Taxonomy" id="3037798"/>
    <lineage>
        <taxon>Bacteria</taxon>
        <taxon>Pseudomonadati</taxon>
        <taxon>Pseudomonadota</taxon>
        <taxon>Gammaproteobacteria</taxon>
        <taxon>Enterobacterales</taxon>
        <taxon>Morganellaceae</taxon>
        <taxon>Providencia</taxon>
    </lineage>
</organism>
<dbReference type="Gene3D" id="3.40.50.720">
    <property type="entry name" value="NAD(P)-binding Rossmann-like Domain"/>
    <property type="match status" value="1"/>
</dbReference>
<keyword evidence="4" id="KW-1185">Reference proteome</keyword>
<protein>
    <submittedName>
        <fullName evidence="1">Uncharacterized protein</fullName>
    </submittedName>
</protein>
<dbReference type="RefSeq" id="WP_226619208.1">
    <property type="nucleotide sequence ID" value="NZ_JARRYG010000014.1"/>
</dbReference>
<dbReference type="Proteomes" id="UP001156701">
    <property type="component" value="Unassembled WGS sequence"/>
</dbReference>
<dbReference type="SUPFAM" id="SSF51735">
    <property type="entry name" value="NAD(P)-binding Rossmann-fold domains"/>
    <property type="match status" value="1"/>
</dbReference>
<dbReference type="EMBL" id="JARRYG010000014">
    <property type="protein sequence ID" value="MDG4697333.1"/>
    <property type="molecule type" value="Genomic_DNA"/>
</dbReference>